<dbReference type="GO" id="GO:0016787">
    <property type="term" value="F:hydrolase activity"/>
    <property type="evidence" value="ECO:0007669"/>
    <property type="project" value="UniProtKB-KW"/>
</dbReference>
<gene>
    <name evidence="8" type="ORF">CYY_010493</name>
</gene>
<dbReference type="InterPro" id="IPR036397">
    <property type="entry name" value="RNaseH_sf"/>
</dbReference>
<dbReference type="Gene3D" id="3.30.420.10">
    <property type="entry name" value="Ribonuclease H-like superfamily/Ribonuclease H"/>
    <property type="match status" value="1"/>
</dbReference>
<dbReference type="GO" id="GO:0003964">
    <property type="term" value="F:RNA-directed DNA polymerase activity"/>
    <property type="evidence" value="ECO:0007669"/>
    <property type="project" value="UniProtKB-KW"/>
</dbReference>
<dbReference type="Pfam" id="PF17917">
    <property type="entry name" value="RT_RNaseH"/>
    <property type="match status" value="1"/>
</dbReference>
<dbReference type="Gene3D" id="3.30.70.270">
    <property type="match status" value="2"/>
</dbReference>
<dbReference type="Gene3D" id="3.10.10.10">
    <property type="entry name" value="HIV Type 1 Reverse Transcriptase, subunit A, domain 1"/>
    <property type="match status" value="1"/>
</dbReference>
<reference evidence="8" key="1">
    <citation type="submission" date="2020-01" db="EMBL/GenBank/DDBJ databases">
        <title>Development of genomics and gene disruption for Polysphondylium violaceum indicates a role for the polyketide synthase stlB in stalk morphogenesis.</title>
        <authorList>
            <person name="Narita B."/>
            <person name="Kawabe Y."/>
            <person name="Kin K."/>
            <person name="Saito T."/>
            <person name="Gibbs R."/>
            <person name="Kuspa A."/>
            <person name="Muzny D."/>
            <person name="Queller D."/>
            <person name="Richards S."/>
            <person name="Strassman J."/>
            <person name="Sucgang R."/>
            <person name="Worley K."/>
            <person name="Schaap P."/>
        </authorList>
    </citation>
    <scope>NUCLEOTIDE SEQUENCE</scope>
    <source>
        <strain evidence="8">QSvi11</strain>
    </source>
</reference>
<dbReference type="FunFam" id="3.30.70.270:FF:000020">
    <property type="entry name" value="Transposon Tf2-6 polyprotein-like Protein"/>
    <property type="match status" value="1"/>
</dbReference>
<dbReference type="InterPro" id="IPR041588">
    <property type="entry name" value="Integrase_H2C2"/>
</dbReference>
<dbReference type="SUPFAM" id="SSF56672">
    <property type="entry name" value="DNA/RNA polymerases"/>
    <property type="match status" value="1"/>
</dbReference>
<sequence length="912" mass="105099">VSTVSIVVDDSGDVGVLDSLESVIPVAVNNGVGGFEDMVQEDVGVNLEISEDECESLRNHMFTKYEKLFVDEFPNFVPKDRGKFNMKIELKPDAKPFNISYGKKSQKILERDKATLKTLLKSGVVERAHSGDRCSPSFYVEVPGKEPRLVLDFSALNKDTVEFVHPMARIDEILESINGCKIITVIDLKSGFHHLRLDPESRKYTAFKMDGALYQWTRPCFGLRNAPAYFNNWLGSVLCDYDTFCKIFVDDILIFSNSLEEHQRHLDIIFSKLLDEEVYLSRPKAQLVRTKVVYAGHTVSHEGIKPLHSKVDAIKNIPYPTTVKEVRAFLGAINYYRKFVKDINSLTYELTELTKSKQKKITLTDTAKENIDTIKNILTSEPCLALPNYHLPFHVYVDASDVGTGLMITQKFDDGERPILYDSKKFDQAQRNYNTKDRELLAVVNALIKYDYMLKDKKFFLYTDHKNLLYLENSRDLSKRIDRWHEFIAPFIFDIIHIPGESNTIPDLLSRDMSFYNEWDTDFESLVRASYDTESTYLIKFLKAIRSRNDVVEHDGLLYINADKSGDAKRLVIVDPKQINQIIWEAHSTVYAGHPGRDRLHRKLSKHYFFPRFTETIKKFVINCVECQKSRIESNKHGYLQSLPIPPRPWLDLSMDFLSLPTSTDGMDNLFVVVDRFSKMVKLHPCKKTVTSKEIAKWFLDNVVCVFGIPDTIVSDQDTKFTSDLWSGIMKGLGTTLNLTQPHRAQADGQTERVNRVLVEMITKLATQRRKWSSDIAMIEMAINHNINTSTGLSPSAVCYGFEPRLPFNMKTNTLQDYSNNLLYYRDMVKDNMLEAQIQQSYYHNRNVSPTSFNIGDEILIKRYRLNTADKVIFKNDRKLFALFCGPFKIIEKKSDVNYVIDTKNIRNRKRT</sequence>
<evidence type="ECO:0000256" key="3">
    <source>
        <dbReference type="ARBA" id="ARBA00022722"/>
    </source>
</evidence>
<dbReference type="InterPro" id="IPR000477">
    <property type="entry name" value="RT_dom"/>
</dbReference>
<evidence type="ECO:0000256" key="5">
    <source>
        <dbReference type="ARBA" id="ARBA00022801"/>
    </source>
</evidence>
<evidence type="ECO:0000259" key="7">
    <source>
        <dbReference type="PROSITE" id="PS50994"/>
    </source>
</evidence>
<feature type="non-terminal residue" evidence="8">
    <location>
        <position position="1"/>
    </location>
</feature>
<dbReference type="CDD" id="cd09274">
    <property type="entry name" value="RNase_HI_RT_Ty3"/>
    <property type="match status" value="1"/>
</dbReference>
<feature type="domain" description="Integrase catalytic" evidence="7">
    <location>
        <begin position="645"/>
        <end position="803"/>
    </location>
</feature>
<dbReference type="CDD" id="cd01647">
    <property type="entry name" value="RT_LTR"/>
    <property type="match status" value="1"/>
</dbReference>
<dbReference type="GO" id="GO:0015074">
    <property type="term" value="P:DNA integration"/>
    <property type="evidence" value="ECO:0007669"/>
    <property type="project" value="InterPro"/>
</dbReference>
<keyword evidence="3" id="KW-0540">Nuclease</keyword>
<evidence type="ECO:0000313" key="9">
    <source>
        <dbReference type="Proteomes" id="UP000695562"/>
    </source>
</evidence>
<keyword evidence="6" id="KW-0695">RNA-directed DNA polymerase</keyword>
<keyword evidence="2" id="KW-0548">Nucleotidyltransferase</keyword>
<dbReference type="InterPro" id="IPR043502">
    <property type="entry name" value="DNA/RNA_pol_sf"/>
</dbReference>
<dbReference type="Gene3D" id="1.10.340.70">
    <property type="match status" value="1"/>
</dbReference>
<feature type="non-terminal residue" evidence="8">
    <location>
        <position position="912"/>
    </location>
</feature>
<keyword evidence="1" id="KW-0808">Transferase</keyword>
<keyword evidence="4" id="KW-0255">Endonuclease</keyword>
<evidence type="ECO:0000256" key="2">
    <source>
        <dbReference type="ARBA" id="ARBA00022695"/>
    </source>
</evidence>
<dbReference type="Pfam" id="PF00078">
    <property type="entry name" value="RVT_1"/>
    <property type="match status" value="1"/>
</dbReference>
<dbReference type="Pfam" id="PF17921">
    <property type="entry name" value="Integrase_H2C2"/>
    <property type="match status" value="1"/>
</dbReference>
<dbReference type="Proteomes" id="UP000695562">
    <property type="component" value="Unassembled WGS sequence"/>
</dbReference>
<dbReference type="SUPFAM" id="SSF53098">
    <property type="entry name" value="Ribonuclease H-like"/>
    <property type="match status" value="1"/>
</dbReference>
<dbReference type="InterPro" id="IPR012337">
    <property type="entry name" value="RNaseH-like_sf"/>
</dbReference>
<keyword evidence="5" id="KW-0378">Hydrolase</keyword>
<dbReference type="GO" id="GO:0003676">
    <property type="term" value="F:nucleic acid binding"/>
    <property type="evidence" value="ECO:0007669"/>
    <property type="project" value="InterPro"/>
</dbReference>
<comment type="caution">
    <text evidence="8">The sequence shown here is derived from an EMBL/GenBank/DDBJ whole genome shotgun (WGS) entry which is preliminary data.</text>
</comment>
<dbReference type="PANTHER" id="PTHR37984:SF5">
    <property type="entry name" value="PROTEIN NYNRIN-LIKE"/>
    <property type="match status" value="1"/>
</dbReference>
<dbReference type="InterPro" id="IPR001584">
    <property type="entry name" value="Integrase_cat-core"/>
</dbReference>
<dbReference type="InterPro" id="IPR050951">
    <property type="entry name" value="Retrovirus_Pol_polyprotein"/>
</dbReference>
<evidence type="ECO:0000313" key="8">
    <source>
        <dbReference type="EMBL" id="KAF2068181.1"/>
    </source>
</evidence>
<dbReference type="GO" id="GO:0004519">
    <property type="term" value="F:endonuclease activity"/>
    <property type="evidence" value="ECO:0007669"/>
    <property type="project" value="UniProtKB-KW"/>
</dbReference>
<dbReference type="PANTHER" id="PTHR37984">
    <property type="entry name" value="PROTEIN CBG26694"/>
    <property type="match status" value="1"/>
</dbReference>
<evidence type="ECO:0000256" key="4">
    <source>
        <dbReference type="ARBA" id="ARBA00022759"/>
    </source>
</evidence>
<dbReference type="EMBL" id="AJWJ01001150">
    <property type="protein sequence ID" value="KAF2068181.1"/>
    <property type="molecule type" value="Genomic_DNA"/>
</dbReference>
<proteinExistence type="predicted"/>
<dbReference type="AlphaFoldDB" id="A0A8J4PL78"/>
<name>A0A8J4PL78_9MYCE</name>
<dbReference type="InterPro" id="IPR043128">
    <property type="entry name" value="Rev_trsase/Diguanyl_cyclase"/>
</dbReference>
<dbReference type="PROSITE" id="PS50994">
    <property type="entry name" value="INTEGRASE"/>
    <property type="match status" value="1"/>
</dbReference>
<dbReference type="OrthoDB" id="8057740at2759"/>
<evidence type="ECO:0000256" key="6">
    <source>
        <dbReference type="ARBA" id="ARBA00022918"/>
    </source>
</evidence>
<accession>A0A8J4PL78</accession>
<keyword evidence="9" id="KW-1185">Reference proteome</keyword>
<evidence type="ECO:0000256" key="1">
    <source>
        <dbReference type="ARBA" id="ARBA00022679"/>
    </source>
</evidence>
<dbReference type="InterPro" id="IPR041373">
    <property type="entry name" value="RT_RNaseH"/>
</dbReference>
<protein>
    <recommendedName>
        <fullName evidence="7">Integrase catalytic domain-containing protein</fullName>
    </recommendedName>
</protein>
<organism evidence="8 9">
    <name type="scientific">Polysphondylium violaceum</name>
    <dbReference type="NCBI Taxonomy" id="133409"/>
    <lineage>
        <taxon>Eukaryota</taxon>
        <taxon>Amoebozoa</taxon>
        <taxon>Evosea</taxon>
        <taxon>Eumycetozoa</taxon>
        <taxon>Dictyostelia</taxon>
        <taxon>Dictyosteliales</taxon>
        <taxon>Dictyosteliaceae</taxon>
        <taxon>Polysphondylium</taxon>
    </lineage>
</organism>